<dbReference type="Pfam" id="PF21993">
    <property type="entry name" value="TetR_C_13_2"/>
    <property type="match status" value="1"/>
</dbReference>
<feature type="DNA-binding region" description="H-T-H motif" evidence="4">
    <location>
        <begin position="32"/>
        <end position="51"/>
    </location>
</feature>
<dbReference type="RefSeq" id="WP_068569663.1">
    <property type="nucleotide sequence ID" value="NZ_LSRE01000001.1"/>
</dbReference>
<dbReference type="PROSITE" id="PS50977">
    <property type="entry name" value="HTH_TETR_2"/>
    <property type="match status" value="1"/>
</dbReference>
<proteinExistence type="predicted"/>
<dbReference type="Proteomes" id="UP000070409">
    <property type="component" value="Unassembled WGS sequence"/>
</dbReference>
<dbReference type="InterPro" id="IPR036271">
    <property type="entry name" value="Tet_transcr_reg_TetR-rel_C_sf"/>
</dbReference>
<evidence type="ECO:0000256" key="4">
    <source>
        <dbReference type="PROSITE-ProRule" id="PRU00335"/>
    </source>
</evidence>
<dbReference type="InterPro" id="IPR009057">
    <property type="entry name" value="Homeodomain-like_sf"/>
</dbReference>
<reference evidence="8" key="3">
    <citation type="submission" date="2016-02" db="EMBL/GenBank/DDBJ databases">
        <authorList>
            <person name="Wen L."/>
            <person name="He K."/>
            <person name="Yang H."/>
        </authorList>
    </citation>
    <scope>NUCLEOTIDE SEQUENCE [LARGE SCALE GENOMIC DNA]</scope>
    <source>
        <strain evidence="8">JCM 15929</strain>
    </source>
</reference>
<evidence type="ECO:0000256" key="2">
    <source>
        <dbReference type="ARBA" id="ARBA00023125"/>
    </source>
</evidence>
<reference evidence="6 9" key="2">
    <citation type="submission" date="2016-02" db="EMBL/GenBank/DDBJ databases">
        <authorList>
            <person name="Teng J.L."/>
            <person name="Tang Y."/>
            <person name="Huang Y."/>
            <person name="Guo F."/>
            <person name="Wei W."/>
            <person name="Chen J.H."/>
            <person name="Wong S.Y."/>
            <person name="Lau S.K."/>
            <person name="Woo P.C."/>
        </authorList>
    </citation>
    <scope>NUCLEOTIDE SEQUENCE [LARGE SCALE GENOMIC DNA]</scope>
    <source>
        <strain evidence="6 9">JCM 13375</strain>
    </source>
</reference>
<gene>
    <name evidence="7" type="ORF">AXK60_03830</name>
    <name evidence="6" type="ORF">AXK61_00420</name>
</gene>
<dbReference type="EMBL" id="LSRE01000001">
    <property type="protein sequence ID" value="KXP01322.1"/>
    <property type="molecule type" value="Genomic_DNA"/>
</dbReference>
<sequence length="205" mass="22173">MSTAPKPRPRPRVRLVNTALNLVGRHGFADAGLAELTAQSQASKNSLYQYFPGGKAELVEASTSLAGRRLLRYIDAATSKGEPHEWIGRFIELWKRVLVRSEFQVGCPLLAAALADGAPRVQDAATAAYTECERRFATALVDYGVEEQAALVFASVFMSSIEGAVARARAARDIYPLTDVYLSMTALLDLTMARPDAVRGATVAE</sequence>
<dbReference type="STRING" id="239498.AXK60_03830"/>
<dbReference type="SUPFAM" id="SSF48498">
    <property type="entry name" value="Tetracyclin repressor-like, C-terminal domain"/>
    <property type="match status" value="1"/>
</dbReference>
<dbReference type="Proteomes" id="UP000070258">
    <property type="component" value="Unassembled WGS sequence"/>
</dbReference>
<evidence type="ECO:0000256" key="1">
    <source>
        <dbReference type="ARBA" id="ARBA00023015"/>
    </source>
</evidence>
<keyword evidence="9" id="KW-1185">Reference proteome</keyword>
<dbReference type="EMBL" id="LSRF01000001">
    <property type="protein sequence ID" value="KXP15002.1"/>
    <property type="molecule type" value="Genomic_DNA"/>
</dbReference>
<dbReference type="AlphaFoldDB" id="A0A138AX72"/>
<dbReference type="InterPro" id="IPR054156">
    <property type="entry name" value="YxaF_TetR_C"/>
</dbReference>
<evidence type="ECO:0000313" key="8">
    <source>
        <dbReference type="Proteomes" id="UP000070258"/>
    </source>
</evidence>
<keyword evidence="1" id="KW-0805">Transcription regulation</keyword>
<dbReference type="SUPFAM" id="SSF46689">
    <property type="entry name" value="Homeodomain-like"/>
    <property type="match status" value="1"/>
</dbReference>
<evidence type="ECO:0000313" key="6">
    <source>
        <dbReference type="EMBL" id="KXP01322.1"/>
    </source>
</evidence>
<dbReference type="PANTHER" id="PTHR47506">
    <property type="entry name" value="TRANSCRIPTIONAL REGULATORY PROTEIN"/>
    <property type="match status" value="1"/>
</dbReference>
<evidence type="ECO:0000313" key="9">
    <source>
        <dbReference type="Proteomes" id="UP000070409"/>
    </source>
</evidence>
<accession>A0A138AX72</accession>
<dbReference type="Gene3D" id="1.10.357.10">
    <property type="entry name" value="Tetracycline Repressor, domain 2"/>
    <property type="match status" value="1"/>
</dbReference>
<name>A0A138AX72_9ACTN</name>
<keyword evidence="3" id="KW-0804">Transcription</keyword>
<evidence type="ECO:0000256" key="3">
    <source>
        <dbReference type="ARBA" id="ARBA00023163"/>
    </source>
</evidence>
<feature type="domain" description="HTH tetR-type" evidence="5">
    <location>
        <begin position="9"/>
        <end position="69"/>
    </location>
</feature>
<evidence type="ECO:0000259" key="5">
    <source>
        <dbReference type="PROSITE" id="PS50977"/>
    </source>
</evidence>
<reference evidence="7" key="1">
    <citation type="submission" date="2016-02" db="EMBL/GenBank/DDBJ databases">
        <authorList>
            <person name="Teng J.L."/>
            <person name="Yang Y."/>
            <person name="Huang Y."/>
            <person name="Guo F."/>
            <person name="Wei W."/>
            <person name="Chen J.H."/>
            <person name="Wong S.Y."/>
            <person name="Lau S.K."/>
            <person name="Woo P.C."/>
        </authorList>
    </citation>
    <scope>NUCLEOTIDE SEQUENCE</scope>
    <source>
        <strain evidence="7">JCM 15929</strain>
    </source>
</reference>
<evidence type="ECO:0000313" key="7">
    <source>
        <dbReference type="EMBL" id="KXP15002.1"/>
    </source>
</evidence>
<dbReference type="InterPro" id="IPR001647">
    <property type="entry name" value="HTH_TetR"/>
</dbReference>
<keyword evidence="2 4" id="KW-0238">DNA-binding</keyword>
<protein>
    <recommendedName>
        <fullName evidence="5">HTH tetR-type domain-containing protein</fullName>
    </recommendedName>
</protein>
<dbReference type="PANTHER" id="PTHR47506:SF3">
    <property type="entry name" value="HTH-TYPE TRANSCRIPTIONAL REGULATOR LMRA"/>
    <property type="match status" value="1"/>
</dbReference>
<comment type="caution">
    <text evidence="7">The sequence shown here is derived from an EMBL/GenBank/DDBJ whole genome shotgun (WGS) entry which is preliminary data.</text>
</comment>
<organism evidence="7 8">
    <name type="scientific">Tsukamurella pseudospumae</name>
    <dbReference type="NCBI Taxonomy" id="239498"/>
    <lineage>
        <taxon>Bacteria</taxon>
        <taxon>Bacillati</taxon>
        <taxon>Actinomycetota</taxon>
        <taxon>Actinomycetes</taxon>
        <taxon>Mycobacteriales</taxon>
        <taxon>Tsukamurellaceae</taxon>
        <taxon>Tsukamurella</taxon>
    </lineage>
</organism>
<dbReference type="Pfam" id="PF00440">
    <property type="entry name" value="TetR_N"/>
    <property type="match status" value="1"/>
</dbReference>
<dbReference type="OrthoDB" id="4567939at2"/>
<dbReference type="GO" id="GO:0003677">
    <property type="term" value="F:DNA binding"/>
    <property type="evidence" value="ECO:0007669"/>
    <property type="project" value="UniProtKB-UniRule"/>
</dbReference>